<reference evidence="10 11" key="1">
    <citation type="submission" date="2018-02" db="EMBL/GenBank/DDBJ databases">
        <title>Comparative genomes isolates from brazilian mangrove.</title>
        <authorList>
            <person name="Araujo J.E."/>
            <person name="Taketani R.G."/>
            <person name="Silva M.C.P."/>
            <person name="Loureco M.V."/>
            <person name="Andreote F.D."/>
        </authorList>
    </citation>
    <scope>NUCLEOTIDE SEQUENCE [LARGE SCALE GENOMIC DNA]</scope>
    <source>
        <strain evidence="10 11">Hex-1 MGV</strain>
    </source>
</reference>
<feature type="domain" description="HAMP" evidence="9">
    <location>
        <begin position="423"/>
        <end position="477"/>
    </location>
</feature>
<evidence type="ECO:0000256" key="5">
    <source>
        <dbReference type="PROSITE-ProRule" id="PRU00284"/>
    </source>
</evidence>
<dbReference type="PANTHER" id="PTHR32089">
    <property type="entry name" value="METHYL-ACCEPTING CHEMOTAXIS PROTEIN MCPB"/>
    <property type="match status" value="1"/>
</dbReference>
<evidence type="ECO:0000313" key="11">
    <source>
        <dbReference type="Proteomes" id="UP000238322"/>
    </source>
</evidence>
<dbReference type="Gene3D" id="1.10.8.500">
    <property type="entry name" value="HAMP domain in histidine kinase"/>
    <property type="match status" value="1"/>
</dbReference>
<evidence type="ECO:0000256" key="3">
    <source>
        <dbReference type="ARBA" id="ARBA00023224"/>
    </source>
</evidence>
<keyword evidence="2" id="KW-1003">Cell membrane</keyword>
<feature type="transmembrane region" description="Helical" evidence="6">
    <location>
        <begin position="43"/>
        <end position="64"/>
    </location>
</feature>
<keyword evidence="3 5" id="KW-0807">Transducer</keyword>
<evidence type="ECO:0008006" key="12">
    <source>
        <dbReference type="Google" id="ProtNLM"/>
    </source>
</evidence>
<dbReference type="CDD" id="cd06225">
    <property type="entry name" value="HAMP"/>
    <property type="match status" value="1"/>
</dbReference>
<dbReference type="SUPFAM" id="SSF103190">
    <property type="entry name" value="Sensory domain-like"/>
    <property type="match status" value="1"/>
</dbReference>
<dbReference type="PROSITE" id="PS50885">
    <property type="entry name" value="HAMP"/>
    <property type="match status" value="1"/>
</dbReference>
<proteinExistence type="inferred from homology"/>
<evidence type="ECO:0000256" key="1">
    <source>
        <dbReference type="ARBA" id="ARBA00004429"/>
    </source>
</evidence>
<dbReference type="EMBL" id="PUHY01000012">
    <property type="protein sequence ID" value="PQO32412.1"/>
    <property type="molecule type" value="Genomic_DNA"/>
</dbReference>
<feature type="transmembrane region" description="Helical" evidence="6">
    <location>
        <begin position="396"/>
        <end position="420"/>
    </location>
</feature>
<dbReference type="PROSITE" id="PS50111">
    <property type="entry name" value="CHEMOTAXIS_TRANSDUC_2"/>
    <property type="match status" value="1"/>
</dbReference>
<dbReference type="PROSITE" id="PS50192">
    <property type="entry name" value="T_SNARE"/>
    <property type="match status" value="1"/>
</dbReference>
<dbReference type="InterPro" id="IPR033462">
    <property type="entry name" value="Cache_3-Cache_2"/>
</dbReference>
<evidence type="ECO:0000313" key="10">
    <source>
        <dbReference type="EMBL" id="PQO32412.1"/>
    </source>
</evidence>
<dbReference type="SMART" id="SM00283">
    <property type="entry name" value="MA"/>
    <property type="match status" value="1"/>
</dbReference>
<accession>A0A2S8FJS1</accession>
<dbReference type="Gene3D" id="3.30.450.20">
    <property type="entry name" value="PAS domain"/>
    <property type="match status" value="1"/>
</dbReference>
<comment type="caution">
    <text evidence="10">The sequence shown here is derived from an EMBL/GenBank/DDBJ whole genome shotgun (WGS) entry which is preliminary data.</text>
</comment>
<dbReference type="Pfam" id="PF00672">
    <property type="entry name" value="HAMP"/>
    <property type="match status" value="1"/>
</dbReference>
<dbReference type="Pfam" id="PF17201">
    <property type="entry name" value="Cache_3-Cache_2"/>
    <property type="match status" value="1"/>
</dbReference>
<dbReference type="GO" id="GO:0007165">
    <property type="term" value="P:signal transduction"/>
    <property type="evidence" value="ECO:0007669"/>
    <property type="project" value="UniProtKB-KW"/>
</dbReference>
<evidence type="ECO:0000256" key="4">
    <source>
        <dbReference type="ARBA" id="ARBA00029447"/>
    </source>
</evidence>
<comment type="subcellular location">
    <subcellularLocation>
        <location evidence="1">Cell inner membrane</location>
        <topology evidence="1">Multi-pass membrane protein</topology>
    </subcellularLocation>
</comment>
<dbReference type="AlphaFoldDB" id="A0A2S8FJS1"/>
<dbReference type="Pfam" id="PF00015">
    <property type="entry name" value="MCPsignal"/>
    <property type="match status" value="1"/>
</dbReference>
<evidence type="ECO:0000259" key="7">
    <source>
        <dbReference type="PROSITE" id="PS50111"/>
    </source>
</evidence>
<dbReference type="SUPFAM" id="SSF58104">
    <property type="entry name" value="Methyl-accepting chemotaxis protein (MCP) signaling domain"/>
    <property type="match status" value="1"/>
</dbReference>
<keyword evidence="2" id="KW-0997">Cell inner membrane</keyword>
<dbReference type="Proteomes" id="UP000238322">
    <property type="component" value="Unassembled WGS sequence"/>
</dbReference>
<keyword evidence="6" id="KW-0472">Membrane</keyword>
<dbReference type="PANTHER" id="PTHR32089:SF112">
    <property type="entry name" value="LYSOZYME-LIKE PROTEIN-RELATED"/>
    <property type="match status" value="1"/>
</dbReference>
<dbReference type="Gene3D" id="1.10.287.950">
    <property type="entry name" value="Methyl-accepting chemotaxis protein"/>
    <property type="match status" value="1"/>
</dbReference>
<comment type="similarity">
    <text evidence="4">Belongs to the methyl-accepting chemotaxis (MCP) protein family.</text>
</comment>
<evidence type="ECO:0000256" key="6">
    <source>
        <dbReference type="SAM" id="Phobius"/>
    </source>
</evidence>
<dbReference type="InterPro" id="IPR029151">
    <property type="entry name" value="Sensor-like_sf"/>
</dbReference>
<dbReference type="SMART" id="SM00304">
    <property type="entry name" value="HAMP"/>
    <property type="match status" value="1"/>
</dbReference>
<dbReference type="InterPro" id="IPR000727">
    <property type="entry name" value="T_SNARE_dom"/>
</dbReference>
<keyword evidence="6" id="KW-0812">Transmembrane</keyword>
<dbReference type="GO" id="GO:0005886">
    <property type="term" value="C:plasma membrane"/>
    <property type="evidence" value="ECO:0007669"/>
    <property type="project" value="UniProtKB-SubCell"/>
</dbReference>
<feature type="domain" description="Methyl-accepting transducer" evidence="7">
    <location>
        <begin position="496"/>
        <end position="732"/>
    </location>
</feature>
<evidence type="ECO:0000259" key="8">
    <source>
        <dbReference type="PROSITE" id="PS50192"/>
    </source>
</evidence>
<organism evidence="10 11">
    <name type="scientific">Blastopirellula marina</name>
    <dbReference type="NCBI Taxonomy" id="124"/>
    <lineage>
        <taxon>Bacteria</taxon>
        <taxon>Pseudomonadati</taxon>
        <taxon>Planctomycetota</taxon>
        <taxon>Planctomycetia</taxon>
        <taxon>Pirellulales</taxon>
        <taxon>Pirellulaceae</taxon>
        <taxon>Blastopirellula</taxon>
    </lineage>
</organism>
<sequence>MSAGSSLSALDLPVKGPDAVHATTTESQSTTIRAGAMRIGKKVLLLSLAGPMACAVIILTIVLISGSALDKTVIEQAEDMAHTQSQAAARNVRLILESQNALTSEQLDATIQFSEELLNEKGSLVQEDEVLDWTCKNQYTGETSLQKLRGISIDGNPLGQVRDLNQYVAYVDDVSKWSGGTCTIFQRIDGTGDMLRVATNVNKDGQRAIGTYIPAINPDGAKNPVVDKLLQGEPYYGRAFVVDKWYSTAYHPVKDENGEVMGALYVGLLQEAAADLPQRLEKVSLGKSGYVFAVQGSGKDKGMYLVSKDGARNGENVLDTIDANGEPFIQQMIDKSKSAAPGEIVDHQYYWQNESESAAREKLAAVFYYEPWDWVVGISTDKDDFRSSVTTTRSSLNWMLIYVGVGAVIVVTLITIFSVIGTRMLVRPLNIMTESLRDIAQGEGDLTKRLDIQSKDEIGELANWFNIFMDKLQGIISRVADCASSLSETSEKMLTTASELSNGADEAKGRSTSVAAASEEMATTMTTMADAIRELTGNISTVGNSVEELTSSISDISKNTERASSVAINATGLAEESNRKIQKLGSSAEAIGKIVGVIEDIAEQTNLLALNATIEASRAGEAGKGFAVVATEVKELAHQTTEAIEDIRKTVDGIQESSTDAVNSIGAITEVIEQIREASLSIASAVEQQSVTTKQISSNINQTAESAKAISSGVSDSATASKEITENVNGVDRATQRTATGAATTRSYGDNLAEFAHEINTLVGGFKV</sequence>
<dbReference type="InterPro" id="IPR004089">
    <property type="entry name" value="MCPsignal_dom"/>
</dbReference>
<evidence type="ECO:0000256" key="2">
    <source>
        <dbReference type="ARBA" id="ARBA00022519"/>
    </source>
</evidence>
<name>A0A2S8FJS1_9BACT</name>
<protein>
    <recommendedName>
        <fullName evidence="12">Methyl-accepting chemotaxis protein</fullName>
    </recommendedName>
</protein>
<feature type="domain" description="T-SNARE coiled-coil homology" evidence="8">
    <location>
        <begin position="655"/>
        <end position="717"/>
    </location>
</feature>
<gene>
    <name evidence="10" type="ORF">C5Y83_19510</name>
</gene>
<keyword evidence="6" id="KW-1133">Transmembrane helix</keyword>
<dbReference type="InterPro" id="IPR003660">
    <property type="entry name" value="HAMP_dom"/>
</dbReference>
<evidence type="ECO:0000259" key="9">
    <source>
        <dbReference type="PROSITE" id="PS50885"/>
    </source>
</evidence>